<dbReference type="Proteomes" id="UP001166286">
    <property type="component" value="Unassembled WGS sequence"/>
</dbReference>
<evidence type="ECO:0000259" key="2">
    <source>
        <dbReference type="Pfam" id="PF04927"/>
    </source>
</evidence>
<feature type="compositionally biased region" description="Polar residues" evidence="1">
    <location>
        <begin position="1"/>
        <end position="16"/>
    </location>
</feature>
<feature type="domain" description="SMP" evidence="2">
    <location>
        <begin position="137"/>
        <end position="177"/>
    </location>
</feature>
<dbReference type="AlphaFoldDB" id="A0AA39UYA9"/>
<evidence type="ECO:0000313" key="3">
    <source>
        <dbReference type="EMBL" id="KAK0508573.1"/>
    </source>
</evidence>
<feature type="compositionally biased region" description="Low complexity" evidence="1">
    <location>
        <begin position="84"/>
        <end position="96"/>
    </location>
</feature>
<feature type="compositionally biased region" description="Basic and acidic residues" evidence="1">
    <location>
        <begin position="60"/>
        <end position="74"/>
    </location>
</feature>
<gene>
    <name evidence="3" type="ORF">JMJ35_008849</name>
</gene>
<dbReference type="EMBL" id="JAFEKC020000020">
    <property type="protein sequence ID" value="KAK0508573.1"/>
    <property type="molecule type" value="Genomic_DNA"/>
</dbReference>
<proteinExistence type="predicted"/>
<feature type="compositionally biased region" description="Polar residues" evidence="1">
    <location>
        <begin position="25"/>
        <end position="36"/>
    </location>
</feature>
<sequence length="181" mass="18916">MATTQPSEASQVISEVSKQEGGPSKGSTAAQLQSEVTKQRNLEDAAAQVGSKLETAPESITKEDASLLHSRESRAMGGQQPPKSSIASQAQSVAAANERGDTVQTNAQLNPGEQSQLDREANYMQQADKVASKLATDPSSVTKEDADKMHSRETRAFGATESGGIASQAQSQVAENTGAKN</sequence>
<comment type="caution">
    <text evidence="3">The sequence shown here is derived from an EMBL/GenBank/DDBJ whole genome shotgun (WGS) entry which is preliminary data.</text>
</comment>
<organism evidence="3 4">
    <name type="scientific">Cladonia borealis</name>
    <dbReference type="NCBI Taxonomy" id="184061"/>
    <lineage>
        <taxon>Eukaryota</taxon>
        <taxon>Fungi</taxon>
        <taxon>Dikarya</taxon>
        <taxon>Ascomycota</taxon>
        <taxon>Pezizomycotina</taxon>
        <taxon>Lecanoromycetes</taxon>
        <taxon>OSLEUM clade</taxon>
        <taxon>Lecanoromycetidae</taxon>
        <taxon>Lecanorales</taxon>
        <taxon>Lecanorineae</taxon>
        <taxon>Cladoniaceae</taxon>
        <taxon>Cladonia</taxon>
    </lineage>
</organism>
<protein>
    <recommendedName>
        <fullName evidence="2">SMP domain-containing protein</fullName>
    </recommendedName>
</protein>
<evidence type="ECO:0000256" key="1">
    <source>
        <dbReference type="SAM" id="MobiDB-lite"/>
    </source>
</evidence>
<feature type="compositionally biased region" description="Polar residues" evidence="1">
    <location>
        <begin position="102"/>
        <end position="115"/>
    </location>
</feature>
<feature type="compositionally biased region" description="Polar residues" evidence="1">
    <location>
        <begin position="165"/>
        <end position="181"/>
    </location>
</feature>
<name>A0AA39UYA9_9LECA</name>
<dbReference type="Pfam" id="PF04927">
    <property type="entry name" value="SMP"/>
    <property type="match status" value="2"/>
</dbReference>
<dbReference type="InterPro" id="IPR007011">
    <property type="entry name" value="LEA_SMP_dom"/>
</dbReference>
<reference evidence="3" key="1">
    <citation type="submission" date="2023-03" db="EMBL/GenBank/DDBJ databases">
        <title>Complete genome of Cladonia borealis.</title>
        <authorList>
            <person name="Park H."/>
        </authorList>
    </citation>
    <scope>NUCLEOTIDE SEQUENCE</scope>
    <source>
        <strain evidence="3">ANT050790</strain>
    </source>
</reference>
<evidence type="ECO:0000313" key="4">
    <source>
        <dbReference type="Proteomes" id="UP001166286"/>
    </source>
</evidence>
<feature type="domain" description="SMP" evidence="2">
    <location>
        <begin position="54"/>
        <end position="99"/>
    </location>
</feature>
<keyword evidence="4" id="KW-1185">Reference proteome</keyword>
<accession>A0AA39UYA9</accession>
<feature type="compositionally biased region" description="Basic and acidic residues" evidence="1">
    <location>
        <begin position="142"/>
        <end position="155"/>
    </location>
</feature>
<feature type="region of interest" description="Disordered" evidence="1">
    <location>
        <begin position="1"/>
        <end position="181"/>
    </location>
</feature>